<dbReference type="EMBL" id="CP141882">
    <property type="protein sequence ID" value="WRT64891.1"/>
    <property type="molecule type" value="Genomic_DNA"/>
</dbReference>
<evidence type="ECO:0008006" key="4">
    <source>
        <dbReference type="Google" id="ProtNLM"/>
    </source>
</evidence>
<evidence type="ECO:0000256" key="1">
    <source>
        <dbReference type="ARBA" id="ARBA00022729"/>
    </source>
</evidence>
<dbReference type="GeneID" id="87953959"/>
<dbReference type="SUPFAM" id="SSF82153">
    <property type="entry name" value="FAS1 domain"/>
    <property type="match status" value="1"/>
</dbReference>
<organism evidence="2 3">
    <name type="scientific">Kwoniella shivajii</name>
    <dbReference type="NCBI Taxonomy" id="564305"/>
    <lineage>
        <taxon>Eukaryota</taxon>
        <taxon>Fungi</taxon>
        <taxon>Dikarya</taxon>
        <taxon>Basidiomycota</taxon>
        <taxon>Agaricomycotina</taxon>
        <taxon>Tremellomycetes</taxon>
        <taxon>Tremellales</taxon>
        <taxon>Cryptococcaceae</taxon>
        <taxon>Kwoniella</taxon>
    </lineage>
</organism>
<dbReference type="InterPro" id="IPR036378">
    <property type="entry name" value="FAS1_dom_sf"/>
</dbReference>
<dbReference type="InterPro" id="IPR040200">
    <property type="entry name" value="Mug57-like"/>
</dbReference>
<protein>
    <recommendedName>
        <fullName evidence="4">FAS1 domain-containing protein</fullName>
    </recommendedName>
</protein>
<evidence type="ECO:0000313" key="3">
    <source>
        <dbReference type="Proteomes" id="UP001329825"/>
    </source>
</evidence>
<keyword evidence="3" id="KW-1185">Reference proteome</keyword>
<accession>A0ABZ1CT92</accession>
<keyword evidence="1" id="KW-0732">Signal</keyword>
<dbReference type="PANTHER" id="PTHR28156:SF1">
    <property type="entry name" value="FAS1 DOMAIN-CONTAINING PROTEIN YDR262W"/>
    <property type="match status" value="1"/>
</dbReference>
<evidence type="ECO:0000313" key="2">
    <source>
        <dbReference type="EMBL" id="WRT64891.1"/>
    </source>
</evidence>
<proteinExistence type="predicted"/>
<dbReference type="PANTHER" id="PTHR28156">
    <property type="entry name" value="FAS1 DOMAIN-CONTAINING PROTEIN YDR262W"/>
    <property type="match status" value="1"/>
</dbReference>
<reference evidence="2 3" key="1">
    <citation type="submission" date="2024-01" db="EMBL/GenBank/DDBJ databases">
        <title>Comparative genomics of Cryptococcus and Kwoniella reveals pathogenesis evolution and contrasting modes of karyotype evolution via chromosome fusion or intercentromeric recombination.</title>
        <authorList>
            <person name="Coelho M.A."/>
            <person name="David-Palma M."/>
            <person name="Shea T."/>
            <person name="Bowers K."/>
            <person name="McGinley-Smith S."/>
            <person name="Mohammad A.W."/>
            <person name="Gnirke A."/>
            <person name="Yurkov A.M."/>
            <person name="Nowrousian M."/>
            <person name="Sun S."/>
            <person name="Cuomo C.A."/>
            <person name="Heitman J."/>
        </authorList>
    </citation>
    <scope>NUCLEOTIDE SEQUENCE [LARGE SCALE GENOMIC DNA]</scope>
    <source>
        <strain evidence="2">CBS 11374</strain>
    </source>
</reference>
<sequence length="223" mass="24013">MAGRIPRLLRLHTLPGQLVFLSTVSVIGGWGITQLRDPNDLPLNKSKGKGKIMPQNELVDAIQSRAGSGSNTLGAQGSRGGGITLADALTAERGASLWWNYARDNASITGRLVSRDRNSTLLVPIDKAILGLSRKPHTHPGLNYKGAFASSKINTERFLSAHIIDGLSESGKLKTMLDGFSVELIQDKSVKGGWKIQPGDIEVLGVKETSNGRIMYLSKVLPY</sequence>
<name>A0ABZ1CT92_9TREE</name>
<dbReference type="RefSeq" id="XP_062789631.1">
    <property type="nucleotide sequence ID" value="XM_062933580.1"/>
</dbReference>
<gene>
    <name evidence="2" type="ORF">IL334_001828</name>
</gene>
<dbReference type="Proteomes" id="UP001329825">
    <property type="component" value="Chromosome 2"/>
</dbReference>